<reference evidence="1 2" key="1">
    <citation type="submission" date="2019-10" db="EMBL/GenBank/DDBJ databases">
        <title>Genomic and transcriptomic insights into the perfect genentic adaptation of a filamentous nitrogen-fixing cyanobacterium to rice fields.</title>
        <authorList>
            <person name="Chen Z."/>
        </authorList>
    </citation>
    <scope>NUCLEOTIDE SEQUENCE [LARGE SCALE GENOMIC DNA]</scope>
    <source>
        <strain evidence="1">CCNUC1</strain>
    </source>
</reference>
<dbReference type="KEGG" id="nsh:GXM_07892"/>
<protein>
    <submittedName>
        <fullName evidence="1">Uncharacterized protein</fullName>
    </submittedName>
</protein>
<dbReference type="Proteomes" id="UP000326678">
    <property type="component" value="Chromosome Gxm2"/>
</dbReference>
<dbReference type="EMBL" id="CP045227">
    <property type="protein sequence ID" value="QFS50398.1"/>
    <property type="molecule type" value="Genomic_DNA"/>
</dbReference>
<organism evidence="1 2">
    <name type="scientific">Nostoc sphaeroides CCNUC1</name>
    <dbReference type="NCBI Taxonomy" id="2653204"/>
    <lineage>
        <taxon>Bacteria</taxon>
        <taxon>Bacillati</taxon>
        <taxon>Cyanobacteriota</taxon>
        <taxon>Cyanophyceae</taxon>
        <taxon>Nostocales</taxon>
        <taxon>Nostocaceae</taxon>
        <taxon>Nostoc</taxon>
    </lineage>
</organism>
<evidence type="ECO:0000313" key="2">
    <source>
        <dbReference type="Proteomes" id="UP000326678"/>
    </source>
</evidence>
<evidence type="ECO:0000313" key="1">
    <source>
        <dbReference type="EMBL" id="QFS50398.1"/>
    </source>
</evidence>
<keyword evidence="2" id="KW-1185">Reference proteome</keyword>
<proteinExistence type="predicted"/>
<accession>A0A5P8WCD2</accession>
<gene>
    <name evidence="1" type="ORF">GXM_07892</name>
</gene>
<sequence>MTLTLRKYQVLIKQFFVSNNTYNSDLFDQSTATAEIVTHKLNFGSK</sequence>
<name>A0A5P8WCD2_9NOSO</name>
<dbReference type="AlphaFoldDB" id="A0A5P8WCD2"/>